<dbReference type="EMBL" id="AFHG01000031">
    <property type="protein sequence ID" value="EGK72753.1"/>
    <property type="molecule type" value="Genomic_DNA"/>
</dbReference>
<accession>F5R9S1</accession>
<dbReference type="PRINTS" id="PR00038">
    <property type="entry name" value="HTHLUXR"/>
</dbReference>
<dbReference type="SMART" id="SM00448">
    <property type="entry name" value="REC"/>
    <property type="match status" value="1"/>
</dbReference>
<organism evidence="6 7">
    <name type="scientific">Methyloversatilis universalis (strain ATCC BAA-1314 / DSM 25237 / JCM 13912 / CCUG 52030 / FAM5)</name>
    <dbReference type="NCBI Taxonomy" id="1000565"/>
    <lineage>
        <taxon>Bacteria</taxon>
        <taxon>Pseudomonadati</taxon>
        <taxon>Pseudomonadota</taxon>
        <taxon>Betaproteobacteria</taxon>
        <taxon>Nitrosomonadales</taxon>
        <taxon>Sterolibacteriaceae</taxon>
        <taxon>Methyloversatilis</taxon>
    </lineage>
</organism>
<evidence type="ECO:0008006" key="8">
    <source>
        <dbReference type="Google" id="ProtNLM"/>
    </source>
</evidence>
<dbReference type="AlphaFoldDB" id="F5R9S1"/>
<dbReference type="InterPro" id="IPR039420">
    <property type="entry name" value="WalR-like"/>
</dbReference>
<dbReference type="STRING" id="1000565.METUNv1_00992"/>
<evidence type="ECO:0000256" key="1">
    <source>
        <dbReference type="ARBA" id="ARBA00022553"/>
    </source>
</evidence>
<dbReference type="Proteomes" id="UP000005019">
    <property type="component" value="Unassembled WGS sequence"/>
</dbReference>
<dbReference type="CDD" id="cd06170">
    <property type="entry name" value="LuxR_C_like"/>
    <property type="match status" value="1"/>
</dbReference>
<dbReference type="GO" id="GO:0003677">
    <property type="term" value="F:DNA binding"/>
    <property type="evidence" value="ECO:0007669"/>
    <property type="project" value="UniProtKB-KW"/>
</dbReference>
<dbReference type="SUPFAM" id="SSF52172">
    <property type="entry name" value="CheY-like"/>
    <property type="match status" value="1"/>
</dbReference>
<feature type="modified residue" description="4-aspartylphosphate" evidence="3">
    <location>
        <position position="58"/>
    </location>
</feature>
<keyword evidence="2" id="KW-0238">DNA-binding</keyword>
<protein>
    <recommendedName>
        <fullName evidence="8">Two component transcriptional regulator, LuxR family</fullName>
    </recommendedName>
</protein>
<dbReference type="CDD" id="cd17535">
    <property type="entry name" value="REC_NarL-like"/>
    <property type="match status" value="1"/>
</dbReference>
<dbReference type="PANTHER" id="PTHR43214:SF42">
    <property type="entry name" value="TRANSCRIPTIONAL REGULATORY PROTEIN DESR"/>
    <property type="match status" value="1"/>
</dbReference>
<feature type="domain" description="Response regulatory" evidence="5">
    <location>
        <begin position="7"/>
        <end position="123"/>
    </location>
</feature>
<gene>
    <name evidence="6" type="ORF">METUNv1_00992</name>
</gene>
<evidence type="ECO:0000256" key="2">
    <source>
        <dbReference type="ARBA" id="ARBA00023125"/>
    </source>
</evidence>
<dbReference type="InterPro" id="IPR058245">
    <property type="entry name" value="NreC/VraR/RcsB-like_REC"/>
</dbReference>
<dbReference type="Gene3D" id="3.40.50.2300">
    <property type="match status" value="1"/>
</dbReference>
<dbReference type="RefSeq" id="WP_008059439.1">
    <property type="nucleotide sequence ID" value="NZ_AFHG01000031.1"/>
</dbReference>
<name>F5R9S1_METUF</name>
<dbReference type="PROSITE" id="PS50110">
    <property type="entry name" value="RESPONSE_REGULATORY"/>
    <property type="match status" value="1"/>
</dbReference>
<dbReference type="GO" id="GO:0000160">
    <property type="term" value="P:phosphorelay signal transduction system"/>
    <property type="evidence" value="ECO:0007669"/>
    <property type="project" value="InterPro"/>
</dbReference>
<dbReference type="PANTHER" id="PTHR43214">
    <property type="entry name" value="TWO-COMPONENT RESPONSE REGULATOR"/>
    <property type="match status" value="1"/>
</dbReference>
<feature type="domain" description="HTH luxR-type" evidence="4">
    <location>
        <begin position="141"/>
        <end position="206"/>
    </location>
</feature>
<dbReference type="eggNOG" id="COG2197">
    <property type="taxonomic scope" value="Bacteria"/>
</dbReference>
<dbReference type="GO" id="GO:0006355">
    <property type="term" value="P:regulation of DNA-templated transcription"/>
    <property type="evidence" value="ECO:0007669"/>
    <property type="project" value="InterPro"/>
</dbReference>
<dbReference type="InterPro" id="IPR001789">
    <property type="entry name" value="Sig_transdc_resp-reg_receiver"/>
</dbReference>
<proteinExistence type="predicted"/>
<dbReference type="PROSITE" id="PS00622">
    <property type="entry name" value="HTH_LUXR_1"/>
    <property type="match status" value="1"/>
</dbReference>
<dbReference type="OrthoDB" id="561214at2"/>
<dbReference type="InterPro" id="IPR011006">
    <property type="entry name" value="CheY-like_superfamily"/>
</dbReference>
<dbReference type="SMART" id="SM00421">
    <property type="entry name" value="HTH_LUXR"/>
    <property type="match status" value="1"/>
</dbReference>
<evidence type="ECO:0000256" key="3">
    <source>
        <dbReference type="PROSITE-ProRule" id="PRU00169"/>
    </source>
</evidence>
<reference evidence="6 7" key="1">
    <citation type="journal article" date="2011" name="J. Bacteriol.">
        <title>Genome sequence of Methyloversatilis universalis FAM5T, a methylotrophic representative of the order Rhodocyclales.</title>
        <authorList>
            <person name="Kittichotirat W."/>
            <person name="Good N.M."/>
            <person name="Hall R."/>
            <person name="Bringel F."/>
            <person name="Lajus A."/>
            <person name="Medigue C."/>
            <person name="Smalley N.E."/>
            <person name="Beck D."/>
            <person name="Bumgarner R."/>
            <person name="Vuilleumier S."/>
            <person name="Kalyuzhnaya M.G."/>
        </authorList>
    </citation>
    <scope>NUCLEOTIDE SEQUENCE [LARGE SCALE GENOMIC DNA]</scope>
    <source>
        <strain evidence="7">ATCC BAA-1314 / JCM 13912 / FAM5</strain>
    </source>
</reference>
<sequence length="210" mass="22570">MNAAEISIVVAEDHALVRQGLRLMLSTESDLRWLADCGDGGQALELVRTLSPDLLLLDLGLPGLDGLRVMQAIAAERLPTRVLVVTARQEAASFHAALGLGAHGYLLKNDDADALVEAIRRVGAGGYHVSPELATLFGPREATGQEELTARESDIAARVGRGLSSKQIGAELGISEHTVRKHRENIARKLGLRNAAELVAWSVRHRLPET</sequence>
<keyword evidence="1 3" id="KW-0597">Phosphoprotein</keyword>
<keyword evidence="7" id="KW-1185">Reference proteome</keyword>
<dbReference type="InterPro" id="IPR016032">
    <property type="entry name" value="Sig_transdc_resp-reg_C-effctor"/>
</dbReference>
<evidence type="ECO:0000259" key="5">
    <source>
        <dbReference type="PROSITE" id="PS50110"/>
    </source>
</evidence>
<dbReference type="Pfam" id="PF00072">
    <property type="entry name" value="Response_reg"/>
    <property type="match status" value="1"/>
</dbReference>
<dbReference type="PROSITE" id="PS50043">
    <property type="entry name" value="HTH_LUXR_2"/>
    <property type="match status" value="1"/>
</dbReference>
<evidence type="ECO:0000313" key="6">
    <source>
        <dbReference type="EMBL" id="EGK72753.1"/>
    </source>
</evidence>
<comment type="caution">
    <text evidence="6">The sequence shown here is derived from an EMBL/GenBank/DDBJ whole genome shotgun (WGS) entry which is preliminary data.</text>
</comment>
<evidence type="ECO:0000259" key="4">
    <source>
        <dbReference type="PROSITE" id="PS50043"/>
    </source>
</evidence>
<dbReference type="InterPro" id="IPR000792">
    <property type="entry name" value="Tscrpt_reg_LuxR_C"/>
</dbReference>
<dbReference type="SUPFAM" id="SSF46894">
    <property type="entry name" value="C-terminal effector domain of the bipartite response regulators"/>
    <property type="match status" value="1"/>
</dbReference>
<evidence type="ECO:0000313" key="7">
    <source>
        <dbReference type="Proteomes" id="UP000005019"/>
    </source>
</evidence>
<dbReference type="Pfam" id="PF00196">
    <property type="entry name" value="GerE"/>
    <property type="match status" value="1"/>
</dbReference>